<dbReference type="InterPro" id="IPR000719">
    <property type="entry name" value="Prot_kinase_dom"/>
</dbReference>
<dbReference type="AlphaFoldDB" id="A0A1H6FH25"/>
<evidence type="ECO:0000313" key="8">
    <source>
        <dbReference type="Proteomes" id="UP000236724"/>
    </source>
</evidence>
<keyword evidence="5" id="KW-0472">Membrane</keyword>
<dbReference type="EC" id="2.7.11.1" evidence="7"/>
<dbReference type="GO" id="GO:0005524">
    <property type="term" value="F:ATP binding"/>
    <property type="evidence" value="ECO:0007669"/>
    <property type="project" value="UniProtKB-UniRule"/>
</dbReference>
<dbReference type="InterPro" id="IPR051043">
    <property type="entry name" value="Sulfatase_Mod_Factor_Kinase"/>
</dbReference>
<organism evidence="7 8">
    <name type="scientific">Candidatus Venteria ishoeyi</name>
    <dbReference type="NCBI Taxonomy" id="1899563"/>
    <lineage>
        <taxon>Bacteria</taxon>
        <taxon>Pseudomonadati</taxon>
        <taxon>Pseudomonadota</taxon>
        <taxon>Gammaproteobacteria</taxon>
        <taxon>Thiotrichales</taxon>
        <taxon>Thiotrichaceae</taxon>
        <taxon>Venteria</taxon>
    </lineage>
</organism>
<dbReference type="OrthoDB" id="9768004at2"/>
<dbReference type="Gene3D" id="3.30.200.20">
    <property type="entry name" value="Phosphorylase Kinase, domain 1"/>
    <property type="match status" value="1"/>
</dbReference>
<dbReference type="CDD" id="cd14014">
    <property type="entry name" value="STKc_PknB_like"/>
    <property type="match status" value="1"/>
</dbReference>
<proteinExistence type="predicted"/>
<dbReference type="SUPFAM" id="SSF56112">
    <property type="entry name" value="Protein kinase-like (PK-like)"/>
    <property type="match status" value="1"/>
</dbReference>
<dbReference type="SMART" id="SM00220">
    <property type="entry name" value="S_TKc"/>
    <property type="match status" value="1"/>
</dbReference>
<protein>
    <submittedName>
        <fullName evidence="7">Serine/threonine-protein kinase PK-1</fullName>
        <ecNumber evidence="7">2.7.11.1</ecNumber>
    </submittedName>
</protein>
<feature type="compositionally biased region" description="Polar residues" evidence="4">
    <location>
        <begin position="380"/>
        <end position="389"/>
    </location>
</feature>
<accession>A0A1H6FH25</accession>
<keyword evidence="2 3" id="KW-0067">ATP-binding</keyword>
<dbReference type="EMBL" id="FMSV02000555">
    <property type="protein sequence ID" value="SEH08659.1"/>
    <property type="molecule type" value="Genomic_DNA"/>
</dbReference>
<dbReference type="RefSeq" id="WP_103922180.1">
    <property type="nucleotide sequence ID" value="NZ_FMSV02000555.1"/>
</dbReference>
<dbReference type="Pfam" id="PF03781">
    <property type="entry name" value="FGE-sulfatase"/>
    <property type="match status" value="1"/>
</dbReference>
<feature type="region of interest" description="Disordered" evidence="4">
    <location>
        <begin position="360"/>
        <end position="389"/>
    </location>
</feature>
<dbReference type="InterPro" id="IPR011009">
    <property type="entry name" value="Kinase-like_dom_sf"/>
</dbReference>
<dbReference type="PROSITE" id="PS00108">
    <property type="entry name" value="PROTEIN_KINASE_ST"/>
    <property type="match status" value="1"/>
</dbReference>
<dbReference type="Pfam" id="PF00069">
    <property type="entry name" value="Pkinase"/>
    <property type="match status" value="1"/>
</dbReference>
<evidence type="ECO:0000256" key="1">
    <source>
        <dbReference type="ARBA" id="ARBA00022741"/>
    </source>
</evidence>
<dbReference type="InterPro" id="IPR016187">
    <property type="entry name" value="CTDL_fold"/>
</dbReference>
<dbReference type="InterPro" id="IPR042095">
    <property type="entry name" value="SUMF_sf"/>
</dbReference>
<evidence type="ECO:0000256" key="3">
    <source>
        <dbReference type="PROSITE-ProRule" id="PRU10141"/>
    </source>
</evidence>
<keyword evidence="1 3" id="KW-0547">Nucleotide-binding</keyword>
<dbReference type="InterPro" id="IPR017441">
    <property type="entry name" value="Protein_kinase_ATP_BS"/>
</dbReference>
<evidence type="ECO:0000256" key="5">
    <source>
        <dbReference type="SAM" id="Phobius"/>
    </source>
</evidence>
<evidence type="ECO:0000256" key="2">
    <source>
        <dbReference type="ARBA" id="ARBA00022840"/>
    </source>
</evidence>
<dbReference type="PROSITE" id="PS50011">
    <property type="entry name" value="PROTEIN_KINASE_DOM"/>
    <property type="match status" value="1"/>
</dbReference>
<sequence length="656" mass="73653">MGTTDNNDYQSALLRGYQLEEYRIDSILGHGGFGVTYKAWDTKLDQWVAIKEYFPNELAVRHSQNLSVQAKSSQDQDNFRWGLERFIEEGRTLAKFKHPNIVKVLRYFEAHHTAYIVMEYEQGRSLAQALKNGQTADAEELLALLPPLLSGLEAVHAAGFLHRDIKPANIYLRDRDQSPVLLDFGASRYALGTRSHTMTSVVSEGYSAFEQYHSDGEQGPWTDLYALAAVLYRCISGKAPAAAPTRVNAVKLRNQADPLQAAVETGHKNYPEALLQGIDQALNLDETARPRSVSEWQKQLPLQIPVLTSLPAKPTRRCWVPVLLTLVACLIIGGIYIVYQQQQLDKTRNELKWQIKQQQRATATIPGNSPQKEGTAATPEYSSQQESANTQAPAKFFQDKLANGSSGPKMVKISGGSFRIGDIQGGRESDEQPVHQVSIKAFAMGQYEITTGEYLACVNAGGCKPPEWLEQGNEYNIHTGKKKAYYKTRGMSENKPNHPITGVSWLDAVAYTTWLSRETGKTYRLPTEAQWEYAARAGSKTKYWWSNKIGKNKANCDGCGSQWDNKQVAPVGSFASNNFALFDTVGNVWEWTCSAYENKYKGQEKTCLLDKKSNENRVLRGGSWLYGPNWVRSASRYFWRPTLRDNNVGFRVARIF</sequence>
<feature type="binding site" evidence="3">
    <location>
        <position position="51"/>
    </location>
    <ligand>
        <name>ATP</name>
        <dbReference type="ChEBI" id="CHEBI:30616"/>
    </ligand>
</feature>
<dbReference type="PANTHER" id="PTHR23150">
    <property type="entry name" value="SULFATASE MODIFYING FACTOR 1, 2"/>
    <property type="match status" value="1"/>
</dbReference>
<keyword evidence="5" id="KW-0812">Transmembrane</keyword>
<dbReference type="InterPro" id="IPR008271">
    <property type="entry name" value="Ser/Thr_kinase_AS"/>
</dbReference>
<dbReference type="GO" id="GO:0120147">
    <property type="term" value="F:formylglycine-generating oxidase activity"/>
    <property type="evidence" value="ECO:0007669"/>
    <property type="project" value="TreeGrafter"/>
</dbReference>
<evidence type="ECO:0000313" key="7">
    <source>
        <dbReference type="EMBL" id="SEH08659.1"/>
    </source>
</evidence>
<reference evidence="7 8" key="1">
    <citation type="submission" date="2016-10" db="EMBL/GenBank/DDBJ databases">
        <authorList>
            <person name="de Groot N.N."/>
        </authorList>
    </citation>
    <scope>NUCLEOTIDE SEQUENCE [LARGE SCALE GENOMIC DNA]</scope>
    <source>
        <strain evidence="7">MBHS1</strain>
    </source>
</reference>
<gene>
    <name evidence="7" type="primary">spk1_2</name>
    <name evidence="7" type="ORF">MBHS_04551</name>
</gene>
<dbReference type="SUPFAM" id="SSF56436">
    <property type="entry name" value="C-type lectin-like"/>
    <property type="match status" value="1"/>
</dbReference>
<feature type="domain" description="Protein kinase" evidence="6">
    <location>
        <begin position="22"/>
        <end position="307"/>
    </location>
</feature>
<dbReference type="PROSITE" id="PS00107">
    <property type="entry name" value="PROTEIN_KINASE_ATP"/>
    <property type="match status" value="1"/>
</dbReference>
<keyword evidence="5" id="KW-1133">Transmembrane helix</keyword>
<evidence type="ECO:0000259" key="6">
    <source>
        <dbReference type="PROSITE" id="PS50011"/>
    </source>
</evidence>
<dbReference type="Gene3D" id="1.10.510.10">
    <property type="entry name" value="Transferase(Phosphotransferase) domain 1"/>
    <property type="match status" value="1"/>
</dbReference>
<name>A0A1H6FH25_9GAMM</name>
<dbReference type="InterPro" id="IPR005532">
    <property type="entry name" value="SUMF_dom"/>
</dbReference>
<dbReference type="PANTHER" id="PTHR23150:SF35">
    <property type="entry name" value="BLL6746 PROTEIN"/>
    <property type="match status" value="1"/>
</dbReference>
<feature type="transmembrane region" description="Helical" evidence="5">
    <location>
        <begin position="319"/>
        <end position="339"/>
    </location>
</feature>
<dbReference type="GO" id="GO:0004674">
    <property type="term" value="F:protein serine/threonine kinase activity"/>
    <property type="evidence" value="ECO:0007669"/>
    <property type="project" value="UniProtKB-EC"/>
</dbReference>
<dbReference type="Gene3D" id="3.90.1580.10">
    <property type="entry name" value="paralog of FGE (formylglycine-generating enzyme)"/>
    <property type="match status" value="1"/>
</dbReference>
<keyword evidence="7" id="KW-0418">Kinase</keyword>
<keyword evidence="8" id="KW-1185">Reference proteome</keyword>
<evidence type="ECO:0000256" key="4">
    <source>
        <dbReference type="SAM" id="MobiDB-lite"/>
    </source>
</evidence>
<keyword evidence="7" id="KW-0808">Transferase</keyword>
<dbReference type="Proteomes" id="UP000236724">
    <property type="component" value="Unassembled WGS sequence"/>
</dbReference>
<feature type="compositionally biased region" description="Polar residues" evidence="4">
    <location>
        <begin position="360"/>
        <end position="372"/>
    </location>
</feature>